<protein>
    <submittedName>
        <fullName evidence="4">Putative iron binding protein from the HesB_IscA_SufA family</fullName>
    </submittedName>
</protein>
<evidence type="ECO:0000256" key="1">
    <source>
        <dbReference type="ARBA" id="ARBA00022723"/>
    </source>
</evidence>
<gene>
    <name evidence="4" type="ORF">A11S_549</name>
</gene>
<sequence length="113" mass="12204">MDTQTRTITLTDALTRRIKALQTAQSKPDLMLRVEVLGGGCSGFQYKFSFASDAASDDHVFDHDGIRVLVDDVSLDYLNGSIVDYVEDLVGASFQIKNPNATSSCGCGTSFAM</sequence>
<dbReference type="PATRIC" id="fig|349215.9.peg.535"/>
<dbReference type="NCBIfam" id="NF010147">
    <property type="entry name" value="PRK13623.1"/>
    <property type="match status" value="1"/>
</dbReference>
<dbReference type="Gene3D" id="2.60.300.12">
    <property type="entry name" value="HesB-like domain"/>
    <property type="match status" value="1"/>
</dbReference>
<dbReference type="GO" id="GO:0016226">
    <property type="term" value="P:iron-sulfur cluster assembly"/>
    <property type="evidence" value="ECO:0007669"/>
    <property type="project" value="InterPro"/>
</dbReference>
<reference evidence="4 5" key="1">
    <citation type="journal article" date="2013" name="ISME J.">
        <title>By their genes ye shall know them: genomic signatures of predatory bacteria.</title>
        <authorList>
            <person name="Pasternak Z."/>
            <person name="Pietrokovski S."/>
            <person name="Rotem O."/>
            <person name="Gophna U."/>
            <person name="Lurie-Weinberger M.N."/>
            <person name="Jurkevitch E."/>
        </authorList>
    </citation>
    <scope>NUCLEOTIDE SEQUENCE [LARGE SCALE GENOMIC DNA]</scope>
    <source>
        <strain evidence="4">EPB</strain>
    </source>
</reference>
<dbReference type="GO" id="GO:0051539">
    <property type="term" value="F:4 iron, 4 sulfur cluster binding"/>
    <property type="evidence" value="ECO:0007669"/>
    <property type="project" value="TreeGrafter"/>
</dbReference>
<dbReference type="InterPro" id="IPR000361">
    <property type="entry name" value="ATAP_core_dom"/>
</dbReference>
<dbReference type="SUPFAM" id="SSF89360">
    <property type="entry name" value="HesB-like domain"/>
    <property type="match status" value="1"/>
</dbReference>
<keyword evidence="1" id="KW-0479">Metal-binding</keyword>
<dbReference type="NCBIfam" id="TIGR00049">
    <property type="entry name" value="iron-sulfur cluster assembly accessory protein"/>
    <property type="match status" value="1"/>
</dbReference>
<dbReference type="Pfam" id="PF01521">
    <property type="entry name" value="Fe-S_biosyn"/>
    <property type="match status" value="1"/>
</dbReference>
<dbReference type="OrthoDB" id="9801228at2"/>
<accession>M4VDS1</accession>
<dbReference type="PANTHER" id="PTHR43011:SF1">
    <property type="entry name" value="IRON-SULFUR CLUSTER ASSEMBLY 2 HOMOLOG, MITOCHONDRIAL"/>
    <property type="match status" value="1"/>
</dbReference>
<dbReference type="InterPro" id="IPR017870">
    <property type="entry name" value="FeS_cluster_insertion_CS"/>
</dbReference>
<feature type="domain" description="Core" evidence="3">
    <location>
        <begin position="7"/>
        <end position="108"/>
    </location>
</feature>
<dbReference type="GO" id="GO:1990229">
    <property type="term" value="C:iron-sulfur cluster assembly complex"/>
    <property type="evidence" value="ECO:0007669"/>
    <property type="project" value="UniProtKB-ARBA"/>
</dbReference>
<dbReference type="HOGENOM" id="CLU_069054_5_3_5"/>
<dbReference type="Proteomes" id="UP000011932">
    <property type="component" value="Chromosome"/>
</dbReference>
<proteinExistence type="predicted"/>
<dbReference type="InterPro" id="IPR016092">
    <property type="entry name" value="ATAP"/>
</dbReference>
<dbReference type="STRING" id="349215.A11S_549"/>
<dbReference type="InterPro" id="IPR035903">
    <property type="entry name" value="HesB-like_dom_sf"/>
</dbReference>
<organism evidence="4 5">
    <name type="scientific">Micavibrio aeruginosavorus EPB</name>
    <dbReference type="NCBI Taxonomy" id="349215"/>
    <lineage>
        <taxon>Bacteria</taxon>
        <taxon>Pseudomonadati</taxon>
        <taxon>Bdellovibrionota</taxon>
        <taxon>Bdellovibrionia</taxon>
        <taxon>Bdellovibrionales</taxon>
        <taxon>Pseudobdellovibrionaceae</taxon>
        <taxon>Micavibrio</taxon>
    </lineage>
</organism>
<name>M4VDS1_9BACT</name>
<dbReference type="GO" id="GO:0051537">
    <property type="term" value="F:2 iron, 2 sulfur cluster binding"/>
    <property type="evidence" value="ECO:0007669"/>
    <property type="project" value="TreeGrafter"/>
</dbReference>
<dbReference type="PANTHER" id="PTHR43011">
    <property type="entry name" value="IRON-SULFUR CLUSTER ASSEMBLY 2 HOMOLOG, MITOCHONDRIAL"/>
    <property type="match status" value="1"/>
</dbReference>
<evidence type="ECO:0000256" key="2">
    <source>
        <dbReference type="ARBA" id="ARBA00023004"/>
    </source>
</evidence>
<dbReference type="FunFam" id="2.60.300.12:FF:000006">
    <property type="entry name" value="Iron-sulfur cluster assembly 2 mitochondrial"/>
    <property type="match status" value="1"/>
</dbReference>
<dbReference type="GO" id="GO:0005506">
    <property type="term" value="F:iron ion binding"/>
    <property type="evidence" value="ECO:0007669"/>
    <property type="project" value="TreeGrafter"/>
</dbReference>
<dbReference type="EMBL" id="CP003538">
    <property type="protein sequence ID" value="AGH97373.1"/>
    <property type="molecule type" value="Genomic_DNA"/>
</dbReference>
<dbReference type="RefSeq" id="WP_015466927.1">
    <property type="nucleotide sequence ID" value="NC_020812.1"/>
</dbReference>
<keyword evidence="2" id="KW-0408">Iron</keyword>
<dbReference type="AlphaFoldDB" id="M4VDS1"/>
<dbReference type="KEGG" id="man:A11S_549"/>
<evidence type="ECO:0000259" key="3">
    <source>
        <dbReference type="Pfam" id="PF01521"/>
    </source>
</evidence>
<evidence type="ECO:0000313" key="5">
    <source>
        <dbReference type="Proteomes" id="UP000011932"/>
    </source>
</evidence>
<evidence type="ECO:0000313" key="4">
    <source>
        <dbReference type="EMBL" id="AGH97373.1"/>
    </source>
</evidence>
<dbReference type="PROSITE" id="PS01152">
    <property type="entry name" value="HESB"/>
    <property type="match status" value="1"/>
</dbReference>